<evidence type="ECO:0000313" key="3">
    <source>
        <dbReference type="Proteomes" id="UP000008827"/>
    </source>
</evidence>
<dbReference type="EMBL" id="CM000836">
    <property type="protein sequence ID" value="KRH65584.1"/>
    <property type="molecule type" value="Genomic_DNA"/>
</dbReference>
<name>K7KCU9_SOYBN</name>
<accession>K7KCU9</accession>
<dbReference type="HOGENOM" id="CLU_2459153_0_0_1"/>
<keyword evidence="3" id="KW-1185">Reference proteome</keyword>
<dbReference type="Gramene" id="KRH65584">
    <property type="protein sequence ID" value="KRH65584"/>
    <property type="gene ID" value="GLYMA_03G047300"/>
</dbReference>
<proteinExistence type="predicted"/>
<dbReference type="InParanoid" id="K7KCU9"/>
<reference evidence="1 2" key="1">
    <citation type="journal article" date="2010" name="Nature">
        <title>Genome sequence of the palaeopolyploid soybean.</title>
        <authorList>
            <person name="Schmutz J."/>
            <person name="Cannon S.B."/>
            <person name="Schlueter J."/>
            <person name="Ma J."/>
            <person name="Mitros T."/>
            <person name="Nelson W."/>
            <person name="Hyten D.L."/>
            <person name="Song Q."/>
            <person name="Thelen J.J."/>
            <person name="Cheng J."/>
            <person name="Xu D."/>
            <person name="Hellsten U."/>
            <person name="May G.D."/>
            <person name="Yu Y."/>
            <person name="Sakurai T."/>
            <person name="Umezawa T."/>
            <person name="Bhattacharyya M.K."/>
            <person name="Sandhu D."/>
            <person name="Valliyodan B."/>
            <person name="Lindquist E."/>
            <person name="Peto M."/>
            <person name="Grant D."/>
            <person name="Shu S."/>
            <person name="Goodstein D."/>
            <person name="Barry K."/>
            <person name="Futrell-Griggs M."/>
            <person name="Abernathy B."/>
            <person name="Du J."/>
            <person name="Tian Z."/>
            <person name="Zhu L."/>
            <person name="Gill N."/>
            <person name="Joshi T."/>
            <person name="Libault M."/>
            <person name="Sethuraman A."/>
            <person name="Zhang X.-C."/>
            <person name="Shinozaki K."/>
            <person name="Nguyen H.T."/>
            <person name="Wing R.A."/>
            <person name="Cregan P."/>
            <person name="Specht J."/>
            <person name="Grimwood J."/>
            <person name="Rokhsar D."/>
            <person name="Stacey G."/>
            <person name="Shoemaker R.C."/>
            <person name="Jackson S.A."/>
        </authorList>
    </citation>
    <scope>NUCLEOTIDE SEQUENCE [LARGE SCALE GENOMIC DNA]</scope>
    <source>
        <strain evidence="2">cv. Williams 82</strain>
        <tissue evidence="1">Callus</tissue>
    </source>
</reference>
<evidence type="ECO:0000313" key="2">
    <source>
        <dbReference type="EnsemblPlants" id="KRH65584"/>
    </source>
</evidence>
<sequence>MDSRDLGTQLQNRVATPLLITPATTVNSSKSKGYLISKGKLDLVGIEEPHEVLVDIIERMMESSRMTLFWSIEAPDLDLVKHSEAPDNI</sequence>
<reference evidence="2" key="2">
    <citation type="submission" date="2018-02" db="UniProtKB">
        <authorList>
            <consortium name="EnsemblPlants"/>
        </authorList>
    </citation>
    <scope>IDENTIFICATION</scope>
    <source>
        <strain evidence="2">Williams 82</strain>
    </source>
</reference>
<organism evidence="2">
    <name type="scientific">Glycine max</name>
    <name type="common">Soybean</name>
    <name type="synonym">Glycine hispida</name>
    <dbReference type="NCBI Taxonomy" id="3847"/>
    <lineage>
        <taxon>Eukaryota</taxon>
        <taxon>Viridiplantae</taxon>
        <taxon>Streptophyta</taxon>
        <taxon>Embryophyta</taxon>
        <taxon>Tracheophyta</taxon>
        <taxon>Spermatophyta</taxon>
        <taxon>Magnoliopsida</taxon>
        <taxon>eudicotyledons</taxon>
        <taxon>Gunneridae</taxon>
        <taxon>Pentapetalae</taxon>
        <taxon>rosids</taxon>
        <taxon>fabids</taxon>
        <taxon>Fabales</taxon>
        <taxon>Fabaceae</taxon>
        <taxon>Papilionoideae</taxon>
        <taxon>50 kb inversion clade</taxon>
        <taxon>NPAAA clade</taxon>
        <taxon>indigoferoid/millettioid clade</taxon>
        <taxon>Phaseoleae</taxon>
        <taxon>Glycine</taxon>
        <taxon>Glycine subgen. Soja</taxon>
    </lineage>
</organism>
<reference evidence="1" key="3">
    <citation type="submission" date="2018-07" db="EMBL/GenBank/DDBJ databases">
        <title>WGS assembly of Glycine max.</title>
        <authorList>
            <person name="Schmutz J."/>
            <person name="Cannon S."/>
            <person name="Schlueter J."/>
            <person name="Ma J."/>
            <person name="Mitros T."/>
            <person name="Nelson W."/>
            <person name="Hyten D."/>
            <person name="Song Q."/>
            <person name="Thelen J."/>
            <person name="Cheng J."/>
            <person name="Xu D."/>
            <person name="Hellsten U."/>
            <person name="May G."/>
            <person name="Yu Y."/>
            <person name="Sakurai T."/>
            <person name="Umezawa T."/>
            <person name="Bhattacharyya M."/>
            <person name="Sandhu D."/>
            <person name="Valliyodan B."/>
            <person name="Lindquist E."/>
            <person name="Peto M."/>
            <person name="Grant D."/>
            <person name="Shu S."/>
            <person name="Goodstein D."/>
            <person name="Barry K."/>
            <person name="Futrell-Griggs M."/>
            <person name="Abernathy B."/>
            <person name="Du J."/>
            <person name="Tian Z."/>
            <person name="Zhu L."/>
            <person name="Gill N."/>
            <person name="Joshi T."/>
            <person name="Libault M."/>
            <person name="Sethuraman A."/>
            <person name="Zhang X."/>
            <person name="Shinozaki K."/>
            <person name="Nguyen H."/>
            <person name="Wing R."/>
            <person name="Cregan P."/>
            <person name="Specht J."/>
            <person name="Grimwood J."/>
            <person name="Rokhsar D."/>
            <person name="Stacey G."/>
            <person name="Shoemaker R."/>
            <person name="Jackson S."/>
        </authorList>
    </citation>
    <scope>NUCLEOTIDE SEQUENCE</scope>
    <source>
        <tissue evidence="1">Callus</tissue>
    </source>
</reference>
<dbReference type="AlphaFoldDB" id="K7KCU9"/>
<protein>
    <submittedName>
        <fullName evidence="1 2">Uncharacterized protein</fullName>
    </submittedName>
</protein>
<evidence type="ECO:0000313" key="1">
    <source>
        <dbReference type="EMBL" id="KRH65584.1"/>
    </source>
</evidence>
<dbReference type="PaxDb" id="3847-GLYMA03G05710.1"/>
<dbReference type="Proteomes" id="UP000008827">
    <property type="component" value="Chromosome 3"/>
</dbReference>
<dbReference type="EnsemblPlants" id="KRH65584">
    <property type="protein sequence ID" value="KRH65584"/>
    <property type="gene ID" value="GLYMA_03G047300"/>
</dbReference>
<gene>
    <name evidence="1" type="ORF">GLYMA_03G047300</name>
</gene>